<feature type="transmembrane region" description="Helical" evidence="1">
    <location>
        <begin position="12"/>
        <end position="34"/>
    </location>
</feature>
<evidence type="ECO:0000313" key="2">
    <source>
        <dbReference type="EMBL" id="SDK37934.1"/>
    </source>
</evidence>
<keyword evidence="1" id="KW-1133">Transmembrane helix</keyword>
<name>A0A1G9BFV4_9PROT</name>
<evidence type="ECO:0000313" key="3">
    <source>
        <dbReference type="Proteomes" id="UP000198629"/>
    </source>
</evidence>
<dbReference type="OrthoDB" id="9794557at2"/>
<dbReference type="Proteomes" id="UP000198629">
    <property type="component" value="Unassembled WGS sequence"/>
</dbReference>
<evidence type="ECO:0008006" key="4">
    <source>
        <dbReference type="Google" id="ProtNLM"/>
    </source>
</evidence>
<keyword evidence="1" id="KW-0812">Transmembrane</keyword>
<sequence>MSAFKHFLKGCLLLIVLPAGLFILYTWGSLNWVYSDGERIGYVQKLAHKGWICKTWEGELVLVTVPGTQAEKFYFTVRDHAVIQKVNQLAGERVRLLYKEHKGVPSSCFGETSHYVYDAQKVDDEK</sequence>
<accession>A0A1G9BFV4</accession>
<organism evidence="2 3">
    <name type="scientific">Methylophilus rhizosphaerae</name>
    <dbReference type="NCBI Taxonomy" id="492660"/>
    <lineage>
        <taxon>Bacteria</taxon>
        <taxon>Pseudomonadati</taxon>
        <taxon>Pseudomonadota</taxon>
        <taxon>Betaproteobacteria</taxon>
        <taxon>Nitrosomonadales</taxon>
        <taxon>Methylophilaceae</taxon>
        <taxon>Methylophilus</taxon>
    </lineage>
</organism>
<evidence type="ECO:0000256" key="1">
    <source>
        <dbReference type="SAM" id="Phobius"/>
    </source>
</evidence>
<dbReference type="AlphaFoldDB" id="A0A1G9BFV4"/>
<keyword evidence="3" id="KW-1185">Reference proteome</keyword>
<dbReference type="STRING" id="492660.SAMN05192566_1136"/>
<protein>
    <recommendedName>
        <fullName evidence="4">6-phosphogluconate dehydrogenase</fullName>
    </recommendedName>
</protein>
<dbReference type="EMBL" id="FNFX01000002">
    <property type="protein sequence ID" value="SDK37934.1"/>
    <property type="molecule type" value="Genomic_DNA"/>
</dbReference>
<gene>
    <name evidence="2" type="ORF">SAMN05192566_1136</name>
</gene>
<reference evidence="3" key="1">
    <citation type="submission" date="2016-10" db="EMBL/GenBank/DDBJ databases">
        <authorList>
            <person name="Varghese N."/>
            <person name="Submissions S."/>
        </authorList>
    </citation>
    <scope>NUCLEOTIDE SEQUENCE [LARGE SCALE GENOMIC DNA]</scope>
    <source>
        <strain evidence="3">CBMB127</strain>
    </source>
</reference>
<proteinExistence type="predicted"/>
<dbReference type="RefSeq" id="WP_091471168.1">
    <property type="nucleotide sequence ID" value="NZ_FNFX01000002.1"/>
</dbReference>
<keyword evidence="1" id="KW-0472">Membrane</keyword>